<reference evidence="3 4" key="1">
    <citation type="journal article" date="2012" name="Appl. Environ. Microbiol.">
        <title>Short-read sequencing for genomic analysis of the brown rot fungus Fibroporia radiculosa.</title>
        <authorList>
            <person name="Tang J.D."/>
            <person name="Perkins A.D."/>
            <person name="Sonstegard T.S."/>
            <person name="Schroeder S.G."/>
            <person name="Burgess S.C."/>
            <person name="Diehl S.V."/>
        </authorList>
    </citation>
    <scope>NUCLEOTIDE SEQUENCE [LARGE SCALE GENOMIC DNA]</scope>
    <source>
        <strain evidence="3 4">TFFH 294</strain>
    </source>
</reference>
<feature type="signal peptide" evidence="2">
    <location>
        <begin position="1"/>
        <end position="21"/>
    </location>
</feature>
<proteinExistence type="predicted"/>
<organism evidence="3 4">
    <name type="scientific">Fibroporia radiculosa</name>
    <dbReference type="NCBI Taxonomy" id="599839"/>
    <lineage>
        <taxon>Eukaryota</taxon>
        <taxon>Fungi</taxon>
        <taxon>Dikarya</taxon>
        <taxon>Basidiomycota</taxon>
        <taxon>Agaricomycotina</taxon>
        <taxon>Agaricomycetes</taxon>
        <taxon>Polyporales</taxon>
        <taxon>Fibroporiaceae</taxon>
        <taxon>Fibroporia</taxon>
    </lineage>
</organism>
<keyword evidence="4" id="KW-1185">Reference proteome</keyword>
<dbReference type="HOGENOM" id="CLU_1261535_0_0_1"/>
<dbReference type="Proteomes" id="UP000006352">
    <property type="component" value="Unassembled WGS sequence"/>
</dbReference>
<dbReference type="AlphaFoldDB" id="J4HV68"/>
<evidence type="ECO:0000256" key="1">
    <source>
        <dbReference type="SAM" id="MobiDB-lite"/>
    </source>
</evidence>
<gene>
    <name evidence="3" type="ORF">FIBRA_02596</name>
</gene>
<dbReference type="GeneID" id="24095473"/>
<sequence length="185" mass="20525">MRTTTVLTVAAAAAAPILVSAIPASYDDIYAREPTLDMHLARRVFRTAFMRGAKVGGEEGWSKGMTDAVKSATKAYTGARQGKAHDAHSKARQANNAHLTAIIPKFEKQVKEESSPVKDPTQMLMPLAQRDEPGRHGDHSHHLADGDQDDEDFHHQQERFGHRDNQYLEHHLRALVARALFDGLD</sequence>
<evidence type="ECO:0000313" key="3">
    <source>
        <dbReference type="EMBL" id="CCM00562.1"/>
    </source>
</evidence>
<protein>
    <submittedName>
        <fullName evidence="3">Uncharacterized protein</fullName>
    </submittedName>
</protein>
<feature type="compositionally biased region" description="Basic and acidic residues" evidence="1">
    <location>
        <begin position="129"/>
        <end position="145"/>
    </location>
</feature>
<feature type="chain" id="PRO_5003779228" evidence="2">
    <location>
        <begin position="22"/>
        <end position="185"/>
    </location>
</feature>
<feature type="region of interest" description="Disordered" evidence="1">
    <location>
        <begin position="129"/>
        <end position="150"/>
    </location>
</feature>
<dbReference type="InParanoid" id="J4HV68"/>
<accession>J4HV68</accession>
<dbReference type="RefSeq" id="XP_012179845.1">
    <property type="nucleotide sequence ID" value="XM_012324455.1"/>
</dbReference>
<name>J4HV68_9APHY</name>
<dbReference type="EMBL" id="HE796990">
    <property type="protein sequence ID" value="CCM00562.1"/>
    <property type="molecule type" value="Genomic_DNA"/>
</dbReference>
<evidence type="ECO:0000256" key="2">
    <source>
        <dbReference type="SAM" id="SignalP"/>
    </source>
</evidence>
<evidence type="ECO:0000313" key="4">
    <source>
        <dbReference type="Proteomes" id="UP000006352"/>
    </source>
</evidence>
<keyword evidence="2" id="KW-0732">Signal</keyword>